<dbReference type="OrthoDB" id="300641at2759"/>
<comment type="caution">
    <text evidence="1">The sequence shown here is derived from an EMBL/GenBank/DDBJ whole genome shotgun (WGS) entry which is preliminary data.</text>
</comment>
<dbReference type="Pfam" id="PF03302">
    <property type="entry name" value="VSP"/>
    <property type="match status" value="2"/>
</dbReference>
<feature type="non-terminal residue" evidence="1">
    <location>
        <position position="1"/>
    </location>
</feature>
<dbReference type="InterPro" id="IPR005127">
    <property type="entry name" value="Giardia_VSP"/>
</dbReference>
<evidence type="ECO:0000313" key="1">
    <source>
        <dbReference type="EMBL" id="ESU42163.1"/>
    </source>
</evidence>
<evidence type="ECO:0000313" key="2">
    <source>
        <dbReference type="Proteomes" id="UP000018040"/>
    </source>
</evidence>
<dbReference type="AlphaFoldDB" id="V6TT74"/>
<dbReference type="Proteomes" id="UP000018040">
    <property type="component" value="Unassembled WGS sequence"/>
</dbReference>
<dbReference type="VEuPathDB" id="GiardiaDB:QR46_4932"/>
<accession>V6TT74</accession>
<dbReference type="InterPro" id="IPR052798">
    <property type="entry name" value="Giardia_VSA"/>
</dbReference>
<reference evidence="2" key="1">
    <citation type="submission" date="2012-02" db="EMBL/GenBank/DDBJ databases">
        <title>Genome sequencing of Giardia lamblia Genotypes A2 and B isolates (DH and GS) and comparative analysis with the genomes of Genotypes A1 and E (WB and Pig).</title>
        <authorList>
            <person name="Adam R."/>
            <person name="Dahlstrom E."/>
            <person name="Martens C."/>
            <person name="Bruno D."/>
            <person name="Barbian K."/>
            <person name="Porcella S.F."/>
            <person name="Nash T."/>
        </authorList>
    </citation>
    <scope>NUCLEOTIDE SEQUENCE</scope>
    <source>
        <strain evidence="2">GS</strain>
    </source>
</reference>
<dbReference type="PANTHER" id="PTHR23275">
    <property type="entry name" value="CABRIOLET.-RELATED"/>
    <property type="match status" value="1"/>
</dbReference>
<dbReference type="Gene3D" id="2.10.220.10">
    <property type="entry name" value="Hormone Receptor, Insulin-like Growth Factor Receptor 1, Chain A, domain 2"/>
    <property type="match status" value="1"/>
</dbReference>
<dbReference type="SMART" id="SM00261">
    <property type="entry name" value="FU"/>
    <property type="match status" value="3"/>
</dbReference>
<organism evidence="1 2">
    <name type="scientific">Giardia intestinalis</name>
    <name type="common">Giardia lamblia</name>
    <dbReference type="NCBI Taxonomy" id="5741"/>
    <lineage>
        <taxon>Eukaryota</taxon>
        <taxon>Metamonada</taxon>
        <taxon>Diplomonadida</taxon>
        <taxon>Hexamitidae</taxon>
        <taxon>Giardiinae</taxon>
        <taxon>Giardia</taxon>
    </lineage>
</organism>
<gene>
    <name evidence="1" type="ORF">GSB_152113</name>
</gene>
<name>V6TT74_GIAIN</name>
<dbReference type="SUPFAM" id="SSF57184">
    <property type="entry name" value="Growth factor receptor domain"/>
    <property type="match status" value="2"/>
</dbReference>
<reference evidence="1 2" key="2">
    <citation type="journal article" date="2013" name="Genome Biol. Evol.">
        <title>Genome sequencing of Giardia lamblia genotypes A2 and B isolates (DH and GS) and comparative analysis with the genomes of genotypes A1 and E (WB and Pig).</title>
        <authorList>
            <person name="Adam R.D."/>
            <person name="Dahlstrom E.W."/>
            <person name="Martens C.A."/>
            <person name="Bruno D.P."/>
            <person name="Barbian K.D."/>
            <person name="Ricklefs S.M."/>
            <person name="Hernandez M.M."/>
            <person name="Narla N.P."/>
            <person name="Patel R.B."/>
            <person name="Porcella S.F."/>
            <person name="Nash T.E."/>
        </authorList>
    </citation>
    <scope>NUCLEOTIDE SEQUENCE [LARGE SCALE GENOMIC DNA]</scope>
    <source>
        <strain evidence="1 2">GS</strain>
    </source>
</reference>
<dbReference type="CDD" id="cd00064">
    <property type="entry name" value="FU"/>
    <property type="match status" value="1"/>
</dbReference>
<dbReference type="VEuPathDB" id="GiardiaDB:DHA2_151686"/>
<dbReference type="PANTHER" id="PTHR23275:SF100">
    <property type="entry name" value="EGF-LIKE DOMAIN-CONTAINING PROTEIN"/>
    <property type="match status" value="1"/>
</dbReference>
<dbReference type="InterPro" id="IPR009030">
    <property type="entry name" value="Growth_fac_rcpt_cys_sf"/>
</dbReference>
<sequence length="611" mass="63102">VVHLSDTQRLHRVWGGCYDTRAAPGSGVCREARDGACVMYKEGVTDRTKEPMRVREAQPGCTANGDNNCQICDVTINGKTYCSQCKANYVPIDGTCTQVGDPSITTAGCAKSDGNLDQSSTTCGKCTGTNYFLHKGGCYDSTAPPGSTVCKTAGAAGLCDECQAGYFKNPASTSDATKQSCIACGDTTGADSNIGVANCAECTAPATSGSSGSSQKAKCTACADGYFVDSDGAACTQCQDTDNCAKCDAGADKCTKCKMSGAKPYFKKNDGDDPTGTCVTREECKTTHFPKDISDSDKKCLPCGDATNGGIANCQACTMSGSAVTCDTCTEGNKPNTAKTACVPCSIDGCASCDKEDVCEACTSSKKLTPTGQCVDSCDKLGNYYADGNVCQPCDSSCASCSTAGANKCLSCPAGKALKYTDETPINGGSCVDECKTGAGGCADCGATIGGSRYCSKCGNASQAPLNGDCAANTARTKFCTTAKDGACTQCASGLQRAARWPPCVPGSEWQAALCVRQACSRYVQGSRQACAETEGQLLFLLPWLTRRLPVCGQHTEATAPSPAGRPKISRVNSLNFWPCPEAKVGLEESIGGSSSPCFRRMMSGRCWGLG</sequence>
<dbReference type="VEuPathDB" id="GiardiaDB:DHA2_150136"/>
<dbReference type="EMBL" id="AHHH01000094">
    <property type="protein sequence ID" value="ESU42163.1"/>
    <property type="molecule type" value="Genomic_DNA"/>
</dbReference>
<dbReference type="InterPro" id="IPR006212">
    <property type="entry name" value="Furin_repeat"/>
</dbReference>
<protein>
    <submittedName>
        <fullName evidence="1">Variant-specific surface protein</fullName>
    </submittedName>
</protein>
<proteinExistence type="predicted"/>